<comment type="caution">
    <text evidence="18">The sequence shown here is derived from an EMBL/GenBank/DDBJ whole genome shotgun (WGS) entry which is preliminary data.</text>
</comment>
<evidence type="ECO:0000256" key="1">
    <source>
        <dbReference type="ARBA" id="ARBA00000085"/>
    </source>
</evidence>
<dbReference type="Proteomes" id="UP001597183">
    <property type="component" value="Unassembled WGS sequence"/>
</dbReference>
<keyword evidence="4" id="KW-0597">Phosphoprotein</keyword>
<evidence type="ECO:0000256" key="9">
    <source>
        <dbReference type="ARBA" id="ARBA00022840"/>
    </source>
</evidence>
<keyword evidence="10 15" id="KW-1133">Transmembrane helix</keyword>
<keyword evidence="12 15" id="KW-0472">Membrane</keyword>
<evidence type="ECO:0000256" key="10">
    <source>
        <dbReference type="ARBA" id="ARBA00022989"/>
    </source>
</evidence>
<keyword evidence="11" id="KW-0902">Two-component regulatory system</keyword>
<keyword evidence="5" id="KW-0808">Transferase</keyword>
<evidence type="ECO:0000256" key="12">
    <source>
        <dbReference type="ARBA" id="ARBA00023136"/>
    </source>
</evidence>
<evidence type="ECO:0000256" key="8">
    <source>
        <dbReference type="ARBA" id="ARBA00022777"/>
    </source>
</evidence>
<evidence type="ECO:0000256" key="14">
    <source>
        <dbReference type="SAM" id="MobiDB-lite"/>
    </source>
</evidence>
<feature type="domain" description="Histidine kinase" evidence="16">
    <location>
        <begin position="356"/>
        <end position="571"/>
    </location>
</feature>
<keyword evidence="9 18" id="KW-0067">ATP-binding</keyword>
<evidence type="ECO:0000256" key="3">
    <source>
        <dbReference type="ARBA" id="ARBA00012438"/>
    </source>
</evidence>
<evidence type="ECO:0000313" key="19">
    <source>
        <dbReference type="Proteomes" id="UP001597183"/>
    </source>
</evidence>
<sequence length="595" mass="64025">MERKGSILALSGVVLFLTVAAALALAAGQVLYSRAEADFARKSEVIERSVTAEIERYRVALADVAAAASVPEKVDAAAFADLTEPLTRRRLPGAAAVNLVVAAATADVPTVQRRWRALGDPALRLRPVGAGQHFFSVLSRPLDDRPPRLGVDAAKVPEARDVLLRAQNTGQMAISRAYRLLRDSELPVAEQQLSFVLAAPVARNEPTWVVMAFRGTDFLREAIGLAAGDEADVTLSEFGTSVVTVAEWRPERVDDALPGYETTIDVPQRAWQLDIRPTVSLLPPTGVGLQVTATIIGTVLALVLAVPISVLWIARERAARQVIRATDELRADIHRREQIEHELRMREVELVGFAGVVAHDLRAPLAMVTGYVEVLRDETAGLLTEDHRVFLDRLQAGTHRMHSMLEDLLAYATADSMPLRATEVDLSGLVAEIVGELCAAPSALPPHIQVGEMPRVVGDPTLLRQIFYNLVGNAVKYTEPGAPATVEISAVQQGPSAYRVEIADRGIGIPPDQRAHVFDPFIRVAGSERFPGTGLGLAIVRRVVERHGGRIDVDGNIGGGSRFRFTLPAAPAAPTRTEGPEMAGPSALSSRGHGD</sequence>
<keyword evidence="8" id="KW-0418">Kinase</keyword>
<dbReference type="RefSeq" id="WP_317793724.1">
    <property type="nucleotide sequence ID" value="NZ_AP028461.1"/>
</dbReference>
<dbReference type="SMART" id="SM00388">
    <property type="entry name" value="HisKA"/>
    <property type="match status" value="1"/>
</dbReference>
<evidence type="ECO:0000256" key="5">
    <source>
        <dbReference type="ARBA" id="ARBA00022679"/>
    </source>
</evidence>
<evidence type="ECO:0000256" key="13">
    <source>
        <dbReference type="ARBA" id="ARBA00039401"/>
    </source>
</evidence>
<evidence type="ECO:0000256" key="4">
    <source>
        <dbReference type="ARBA" id="ARBA00022553"/>
    </source>
</evidence>
<dbReference type="InterPro" id="IPR006189">
    <property type="entry name" value="CHASE_dom"/>
</dbReference>
<dbReference type="Pfam" id="PF03924">
    <property type="entry name" value="CHASE"/>
    <property type="match status" value="1"/>
</dbReference>
<feature type="domain" description="CHASE" evidence="17">
    <location>
        <begin position="138"/>
        <end position="228"/>
    </location>
</feature>
<dbReference type="InterPro" id="IPR005467">
    <property type="entry name" value="His_kinase_dom"/>
</dbReference>
<dbReference type="SUPFAM" id="SSF47384">
    <property type="entry name" value="Homodimeric domain of signal transducing histidine kinase"/>
    <property type="match status" value="1"/>
</dbReference>
<evidence type="ECO:0000256" key="7">
    <source>
        <dbReference type="ARBA" id="ARBA00022741"/>
    </source>
</evidence>
<reference evidence="19" key="1">
    <citation type="journal article" date="2019" name="Int. J. Syst. Evol. Microbiol.">
        <title>The Global Catalogue of Microorganisms (GCM) 10K type strain sequencing project: providing services to taxonomists for standard genome sequencing and annotation.</title>
        <authorList>
            <consortium name="The Broad Institute Genomics Platform"/>
            <consortium name="The Broad Institute Genome Sequencing Center for Infectious Disease"/>
            <person name="Wu L."/>
            <person name="Ma J."/>
        </authorList>
    </citation>
    <scope>NUCLEOTIDE SEQUENCE [LARGE SCALE GENOMIC DNA]</scope>
    <source>
        <strain evidence="19">CCM 7526</strain>
    </source>
</reference>
<dbReference type="SUPFAM" id="SSF55874">
    <property type="entry name" value="ATPase domain of HSP90 chaperone/DNA topoisomerase II/histidine kinase"/>
    <property type="match status" value="1"/>
</dbReference>
<dbReference type="Gene3D" id="3.30.450.350">
    <property type="entry name" value="CHASE domain"/>
    <property type="match status" value="1"/>
</dbReference>
<dbReference type="PANTHER" id="PTHR42878">
    <property type="entry name" value="TWO-COMPONENT HISTIDINE KINASE"/>
    <property type="match status" value="1"/>
</dbReference>
<evidence type="ECO:0000313" key="18">
    <source>
        <dbReference type="EMBL" id="MFD1370505.1"/>
    </source>
</evidence>
<evidence type="ECO:0000256" key="2">
    <source>
        <dbReference type="ARBA" id="ARBA00004236"/>
    </source>
</evidence>
<feature type="region of interest" description="Disordered" evidence="14">
    <location>
        <begin position="571"/>
        <end position="595"/>
    </location>
</feature>
<dbReference type="EMBL" id="JBHTMK010000044">
    <property type="protein sequence ID" value="MFD1370505.1"/>
    <property type="molecule type" value="Genomic_DNA"/>
</dbReference>
<dbReference type="Gene3D" id="3.30.565.10">
    <property type="entry name" value="Histidine kinase-like ATPase, C-terminal domain"/>
    <property type="match status" value="1"/>
</dbReference>
<dbReference type="Gene3D" id="1.10.287.130">
    <property type="match status" value="1"/>
</dbReference>
<dbReference type="InterPro" id="IPR042240">
    <property type="entry name" value="CHASE_sf"/>
</dbReference>
<organism evidence="18 19">
    <name type="scientific">Actinoplanes sichuanensis</name>
    <dbReference type="NCBI Taxonomy" id="512349"/>
    <lineage>
        <taxon>Bacteria</taxon>
        <taxon>Bacillati</taxon>
        <taxon>Actinomycetota</taxon>
        <taxon>Actinomycetes</taxon>
        <taxon>Micromonosporales</taxon>
        <taxon>Micromonosporaceae</taxon>
        <taxon>Actinoplanes</taxon>
    </lineage>
</organism>
<dbReference type="InterPro" id="IPR004358">
    <property type="entry name" value="Sig_transdc_His_kin-like_C"/>
</dbReference>
<comment type="subcellular location">
    <subcellularLocation>
        <location evidence="2">Cell membrane</location>
    </subcellularLocation>
</comment>
<keyword evidence="6 15" id="KW-0812">Transmembrane</keyword>
<dbReference type="SMART" id="SM00387">
    <property type="entry name" value="HATPase_c"/>
    <property type="match status" value="1"/>
</dbReference>
<dbReference type="SMART" id="SM01079">
    <property type="entry name" value="CHASE"/>
    <property type="match status" value="1"/>
</dbReference>
<dbReference type="GO" id="GO:0005524">
    <property type="term" value="F:ATP binding"/>
    <property type="evidence" value="ECO:0007669"/>
    <property type="project" value="UniProtKB-KW"/>
</dbReference>
<dbReference type="Pfam" id="PF02518">
    <property type="entry name" value="HATPase_c"/>
    <property type="match status" value="1"/>
</dbReference>
<keyword evidence="7" id="KW-0547">Nucleotide-binding</keyword>
<evidence type="ECO:0000259" key="16">
    <source>
        <dbReference type="PROSITE" id="PS50109"/>
    </source>
</evidence>
<dbReference type="PROSITE" id="PS50109">
    <property type="entry name" value="HIS_KIN"/>
    <property type="match status" value="1"/>
</dbReference>
<evidence type="ECO:0000259" key="17">
    <source>
        <dbReference type="PROSITE" id="PS50839"/>
    </source>
</evidence>
<dbReference type="EC" id="2.7.13.3" evidence="3"/>
<protein>
    <recommendedName>
        <fullName evidence="13">Sensor-like histidine kinase SenX3</fullName>
        <ecNumber evidence="3">2.7.13.3</ecNumber>
    </recommendedName>
</protein>
<evidence type="ECO:0000256" key="6">
    <source>
        <dbReference type="ARBA" id="ARBA00022692"/>
    </source>
</evidence>
<dbReference type="Pfam" id="PF00512">
    <property type="entry name" value="HisKA"/>
    <property type="match status" value="1"/>
</dbReference>
<dbReference type="PANTHER" id="PTHR42878:SF7">
    <property type="entry name" value="SENSOR HISTIDINE KINASE GLRK"/>
    <property type="match status" value="1"/>
</dbReference>
<dbReference type="InterPro" id="IPR036890">
    <property type="entry name" value="HATPase_C_sf"/>
</dbReference>
<dbReference type="CDD" id="cd00082">
    <property type="entry name" value="HisKA"/>
    <property type="match status" value="1"/>
</dbReference>
<dbReference type="PROSITE" id="PS50839">
    <property type="entry name" value="CHASE"/>
    <property type="match status" value="1"/>
</dbReference>
<dbReference type="InterPro" id="IPR050351">
    <property type="entry name" value="BphY/WalK/GraS-like"/>
</dbReference>
<evidence type="ECO:0000256" key="11">
    <source>
        <dbReference type="ARBA" id="ARBA00023012"/>
    </source>
</evidence>
<keyword evidence="19" id="KW-1185">Reference proteome</keyword>
<proteinExistence type="predicted"/>
<feature type="transmembrane region" description="Helical" evidence="15">
    <location>
        <begin position="291"/>
        <end position="314"/>
    </location>
</feature>
<evidence type="ECO:0000256" key="15">
    <source>
        <dbReference type="SAM" id="Phobius"/>
    </source>
</evidence>
<gene>
    <name evidence="18" type="ORF">ACFQ5G_34660</name>
</gene>
<comment type="catalytic activity">
    <reaction evidence="1">
        <text>ATP + protein L-histidine = ADP + protein N-phospho-L-histidine.</text>
        <dbReference type="EC" id="2.7.13.3"/>
    </reaction>
</comment>
<dbReference type="CDD" id="cd00075">
    <property type="entry name" value="HATPase"/>
    <property type="match status" value="1"/>
</dbReference>
<accession>A0ABW4AJW1</accession>
<dbReference type="InterPro" id="IPR036097">
    <property type="entry name" value="HisK_dim/P_sf"/>
</dbReference>
<name>A0ABW4AJW1_9ACTN</name>
<dbReference type="PRINTS" id="PR00344">
    <property type="entry name" value="BCTRLSENSOR"/>
</dbReference>
<dbReference type="InterPro" id="IPR003661">
    <property type="entry name" value="HisK_dim/P_dom"/>
</dbReference>
<dbReference type="InterPro" id="IPR003594">
    <property type="entry name" value="HATPase_dom"/>
</dbReference>